<dbReference type="Gene3D" id="3.30.479.20">
    <property type="entry name" value="Elongation factor Ts, dimerisation domain"/>
    <property type="match status" value="2"/>
</dbReference>
<feature type="domain" description="Translation elongation factor EFTs/EF1B dimerisation" evidence="5">
    <location>
        <begin position="98"/>
        <end position="238"/>
    </location>
</feature>
<reference evidence="6" key="1">
    <citation type="submission" date="2022-07" db="EMBL/GenBank/DDBJ databases">
        <title>Phylogenomic reconstructions and comparative analyses of Kickxellomycotina fungi.</title>
        <authorList>
            <person name="Reynolds N.K."/>
            <person name="Stajich J.E."/>
            <person name="Barry K."/>
            <person name="Grigoriev I.V."/>
            <person name="Crous P."/>
            <person name="Smith M.E."/>
        </authorList>
    </citation>
    <scope>NUCLEOTIDE SEQUENCE</scope>
    <source>
        <strain evidence="6">NBRC 32514</strain>
    </source>
</reference>
<dbReference type="HAMAP" id="MF_00050">
    <property type="entry name" value="EF_Ts"/>
    <property type="match status" value="1"/>
</dbReference>
<dbReference type="Gene3D" id="1.10.8.10">
    <property type="entry name" value="DNA helicase RuvA subunit, C-terminal domain"/>
    <property type="match status" value="1"/>
</dbReference>
<dbReference type="AlphaFoldDB" id="A0A9W7Y3B2"/>
<dbReference type="GO" id="GO:0005739">
    <property type="term" value="C:mitochondrion"/>
    <property type="evidence" value="ECO:0007669"/>
    <property type="project" value="UniProtKB-SubCell"/>
</dbReference>
<dbReference type="OrthoDB" id="277235at2759"/>
<dbReference type="GO" id="GO:0003746">
    <property type="term" value="F:translation elongation factor activity"/>
    <property type="evidence" value="ECO:0007669"/>
    <property type="project" value="UniProtKB-UniRule"/>
</dbReference>
<evidence type="ECO:0000313" key="6">
    <source>
        <dbReference type="EMBL" id="KAJ1723787.1"/>
    </source>
</evidence>
<comment type="subcellular location">
    <subcellularLocation>
        <location evidence="4">Mitochondrion</location>
    </subcellularLocation>
</comment>
<proteinExistence type="inferred from homology"/>
<dbReference type="InterPro" id="IPR009060">
    <property type="entry name" value="UBA-like_sf"/>
</dbReference>
<dbReference type="InterPro" id="IPR036402">
    <property type="entry name" value="EF-Ts_dimer_sf"/>
</dbReference>
<protein>
    <recommendedName>
        <fullName evidence="4">Elongation factor Ts, mitochondrial</fullName>
        <shortName evidence="4">EF-Ts</shortName>
        <shortName evidence="4">EF-TsMt</shortName>
    </recommendedName>
</protein>
<name>A0A9W7Y3B2_9FUNG</name>
<accession>A0A9W7Y3B2</accession>
<gene>
    <name evidence="4" type="primary">TSF1</name>
    <name evidence="6" type="ORF">LPJ53_001904</name>
</gene>
<dbReference type="InterPro" id="IPR018101">
    <property type="entry name" value="Transl_elong_Ts_CS"/>
</dbReference>
<comment type="caution">
    <text evidence="6">The sequence shown here is derived from an EMBL/GenBank/DDBJ whole genome shotgun (WGS) entry which is preliminary data.</text>
</comment>
<evidence type="ECO:0000256" key="1">
    <source>
        <dbReference type="ARBA" id="ARBA00005532"/>
    </source>
</evidence>
<evidence type="ECO:0000256" key="2">
    <source>
        <dbReference type="ARBA" id="ARBA00022768"/>
    </source>
</evidence>
<comment type="similarity">
    <text evidence="1 4">Belongs to the EF-Ts family.</text>
</comment>
<dbReference type="PROSITE" id="PS01126">
    <property type="entry name" value="EF_TS_1"/>
    <property type="match status" value="1"/>
</dbReference>
<evidence type="ECO:0000256" key="3">
    <source>
        <dbReference type="ARBA" id="ARBA00022917"/>
    </source>
</evidence>
<evidence type="ECO:0000259" key="5">
    <source>
        <dbReference type="Pfam" id="PF00889"/>
    </source>
</evidence>
<evidence type="ECO:0000256" key="4">
    <source>
        <dbReference type="HAMAP-Rule" id="MF_03135"/>
    </source>
</evidence>
<dbReference type="SUPFAM" id="SSF54713">
    <property type="entry name" value="Elongation factor Ts (EF-Ts), dimerisation domain"/>
    <property type="match status" value="1"/>
</dbReference>
<dbReference type="GO" id="GO:0070125">
    <property type="term" value="P:mitochondrial translational elongation"/>
    <property type="evidence" value="ECO:0007669"/>
    <property type="project" value="TreeGrafter"/>
</dbReference>
<dbReference type="SUPFAM" id="SSF46934">
    <property type="entry name" value="UBA-like"/>
    <property type="match status" value="1"/>
</dbReference>
<dbReference type="InterPro" id="IPR014039">
    <property type="entry name" value="Transl_elong_EFTs/EF1B_dimer"/>
</dbReference>
<dbReference type="InterPro" id="IPR001816">
    <property type="entry name" value="Transl_elong_EFTs/EF1B"/>
</dbReference>
<dbReference type="Proteomes" id="UP001149813">
    <property type="component" value="Unassembled WGS sequence"/>
</dbReference>
<dbReference type="PANTHER" id="PTHR11741">
    <property type="entry name" value="ELONGATION FACTOR TS"/>
    <property type="match status" value="1"/>
</dbReference>
<keyword evidence="7" id="KW-1185">Reference proteome</keyword>
<organism evidence="6 7">
    <name type="scientific">Coemansia erecta</name>
    <dbReference type="NCBI Taxonomy" id="147472"/>
    <lineage>
        <taxon>Eukaryota</taxon>
        <taxon>Fungi</taxon>
        <taxon>Fungi incertae sedis</taxon>
        <taxon>Zoopagomycota</taxon>
        <taxon>Kickxellomycotina</taxon>
        <taxon>Kickxellomycetes</taxon>
        <taxon>Kickxellales</taxon>
        <taxon>Kickxellaceae</taxon>
        <taxon>Coemansia</taxon>
    </lineage>
</organism>
<dbReference type="CDD" id="cd14275">
    <property type="entry name" value="UBA_EF-Ts"/>
    <property type="match status" value="1"/>
</dbReference>
<dbReference type="Pfam" id="PF00889">
    <property type="entry name" value="EF_TS"/>
    <property type="match status" value="1"/>
</dbReference>
<comment type="function">
    <text evidence="4">Associates with the EF-Tu.GDP complex and induces the exchange of GDP to GTP. It remains bound to the aminoacyl-tRNA.EF-Tu.GTP complex up to the GTP hydrolysis stage on the ribosome.</text>
</comment>
<keyword evidence="4" id="KW-0496">Mitochondrion</keyword>
<sequence>MQRVWSGTLARSLAAGARRGYAFKVDIKALKQLREQTGAGLSKAKEALQQTNNDLPAAAQWIERDAVASGAKRAAKVANRVAGDGAVSVHVSADGSRATMAELLCETDFVARNAAFVDLAWTIARLAGGSVEQTREQRVDGGGQRTVGDAVTEAIGRLGENMVLRRVAQVGGTGCVAGGYVHMPVGGSLDGAAAGRIGALVALRCAAPAATAEHGDALALLARRLAQQVAGYAPRYATLADRGPAECPDELVLETQQFLFGGGSVAEVLADAGRAAGAPVEVAAFVRFERAEGVEKPVAPDFAQEVRLAAGLDK</sequence>
<dbReference type="EMBL" id="JANBOJ010000053">
    <property type="protein sequence ID" value="KAJ1723787.1"/>
    <property type="molecule type" value="Genomic_DNA"/>
</dbReference>
<dbReference type="PANTHER" id="PTHR11741:SF0">
    <property type="entry name" value="ELONGATION FACTOR TS, MITOCHONDRIAL"/>
    <property type="match status" value="1"/>
</dbReference>
<keyword evidence="3 4" id="KW-0648">Protein biosynthesis</keyword>
<keyword evidence="2 4" id="KW-0251">Elongation factor</keyword>
<evidence type="ECO:0000313" key="7">
    <source>
        <dbReference type="Proteomes" id="UP001149813"/>
    </source>
</evidence>